<dbReference type="InterPro" id="IPR011333">
    <property type="entry name" value="SKP1/BTB/POZ_sf"/>
</dbReference>
<dbReference type="PANTHER" id="PTHR14499:SF67">
    <property type="entry name" value="BTB_POZ DOMAIN-CONTAINING PROTEIN TIWAZ"/>
    <property type="match status" value="1"/>
</dbReference>
<proteinExistence type="predicted"/>
<dbReference type="InterPro" id="IPR048595">
    <property type="entry name" value="KCTD1-15-like_C"/>
</dbReference>
<evidence type="ECO:0000313" key="3">
    <source>
        <dbReference type="Proteomes" id="UP001208570"/>
    </source>
</evidence>
<dbReference type="InterPro" id="IPR003131">
    <property type="entry name" value="T1-type_BTB"/>
</dbReference>
<name>A0AAD9NDU1_9ANNE</name>
<dbReference type="AlphaFoldDB" id="A0AAD9NDU1"/>
<evidence type="ECO:0000313" key="2">
    <source>
        <dbReference type="EMBL" id="KAK2166597.1"/>
    </source>
</evidence>
<reference evidence="2" key="1">
    <citation type="journal article" date="2023" name="Mol. Biol. Evol.">
        <title>Third-Generation Sequencing Reveals the Adaptive Role of the Epigenome in Three Deep-Sea Polychaetes.</title>
        <authorList>
            <person name="Perez M."/>
            <person name="Aroh O."/>
            <person name="Sun Y."/>
            <person name="Lan Y."/>
            <person name="Juniper S.K."/>
            <person name="Young C.R."/>
            <person name="Angers B."/>
            <person name="Qian P.Y."/>
        </authorList>
    </citation>
    <scope>NUCLEOTIDE SEQUENCE</scope>
    <source>
        <strain evidence="2">P08H-3</strain>
    </source>
</reference>
<accession>A0AAD9NDU1</accession>
<comment type="caution">
    <text evidence="2">The sequence shown here is derived from an EMBL/GenBank/DDBJ whole genome shotgun (WGS) entry which is preliminary data.</text>
</comment>
<gene>
    <name evidence="2" type="ORF">LSH36_37g02000</name>
</gene>
<dbReference type="Gene3D" id="3.30.710.10">
    <property type="entry name" value="Potassium Channel Kv1.1, Chain A"/>
    <property type="match status" value="1"/>
</dbReference>
<protein>
    <recommendedName>
        <fullName evidence="1">BTB domain-containing protein</fullName>
    </recommendedName>
</protein>
<dbReference type="InterPro" id="IPR000210">
    <property type="entry name" value="BTB/POZ_dom"/>
</dbReference>
<dbReference type="CDD" id="cd18361">
    <property type="entry name" value="BTB_POZ_KCTD1-like"/>
    <property type="match status" value="1"/>
</dbReference>
<dbReference type="Pfam" id="PF20871">
    <property type="entry name" value="KCTD1-15_CTD"/>
    <property type="match status" value="1"/>
</dbReference>
<organism evidence="2 3">
    <name type="scientific">Paralvinella palmiformis</name>
    <dbReference type="NCBI Taxonomy" id="53620"/>
    <lineage>
        <taxon>Eukaryota</taxon>
        <taxon>Metazoa</taxon>
        <taxon>Spiralia</taxon>
        <taxon>Lophotrochozoa</taxon>
        <taxon>Annelida</taxon>
        <taxon>Polychaeta</taxon>
        <taxon>Sedentaria</taxon>
        <taxon>Canalipalpata</taxon>
        <taxon>Terebellida</taxon>
        <taxon>Terebelliformia</taxon>
        <taxon>Alvinellidae</taxon>
        <taxon>Paralvinella</taxon>
    </lineage>
</organism>
<dbReference type="Proteomes" id="UP001208570">
    <property type="component" value="Unassembled WGS sequence"/>
</dbReference>
<dbReference type="Pfam" id="PF02214">
    <property type="entry name" value="BTB_2"/>
    <property type="match status" value="1"/>
</dbReference>
<dbReference type="GO" id="GO:0051260">
    <property type="term" value="P:protein homooligomerization"/>
    <property type="evidence" value="ECO:0007669"/>
    <property type="project" value="InterPro"/>
</dbReference>
<sequence length="400" mass="44666">MWRVLSYNVTVCDVLQLDIYQIFAMQCSEQRTLSGSWPCTVTSSENTCDVGCAVYMNEAEERSLRATVDRKSSPPFTLRHLVAESTGACCNRKSLYDGNNKRRLRIHMSMLERAYMSRDSSSPQSAMSSPVSANAAVNSAVNSHFGKISGVPCPATPTRYTAPVHIDVGGSIYTSSLETLTKFPESKLARLFNGSIPIILDSLKQHYFIDRDGKMFRHVLNFLRTSRLVLPQGFNEFDLLYDEARYYDIPQMVKAVEQSRTVKYIKSEVSNSDVGVVAGSSTTTTTTSTSQDEEQIVDCVVMNISPDLGERISLSADRILLEEMFPELNSALMDTRNSGWNMDNRFVLRFPLNGYCKLNSLQVMQRLLGHGFKIVASTGGGVEGQQFSEYVFSRRRGATN</sequence>
<evidence type="ECO:0000259" key="1">
    <source>
        <dbReference type="SMART" id="SM00225"/>
    </source>
</evidence>
<dbReference type="SMART" id="SM00225">
    <property type="entry name" value="BTB"/>
    <property type="match status" value="1"/>
</dbReference>
<keyword evidence="3" id="KW-1185">Reference proteome</keyword>
<dbReference type="PANTHER" id="PTHR14499">
    <property type="entry name" value="POTASSIUM CHANNEL TETRAMERIZATION DOMAIN-CONTAINING"/>
    <property type="match status" value="1"/>
</dbReference>
<dbReference type="SUPFAM" id="SSF54695">
    <property type="entry name" value="POZ domain"/>
    <property type="match status" value="1"/>
</dbReference>
<feature type="domain" description="BTB" evidence="1">
    <location>
        <begin position="162"/>
        <end position="264"/>
    </location>
</feature>
<dbReference type="EMBL" id="JAODUP010000037">
    <property type="protein sequence ID" value="KAK2166597.1"/>
    <property type="molecule type" value="Genomic_DNA"/>
</dbReference>